<proteinExistence type="predicted"/>
<dbReference type="AlphaFoldDB" id="A0A4D7C402"/>
<reference evidence="2" key="1">
    <citation type="submission" date="2019-04" db="EMBL/GenBank/DDBJ databases">
        <title>Complete genome sequence of Sphingomonas sp. W1-2-3.</title>
        <authorList>
            <person name="Im W.T."/>
        </authorList>
    </citation>
    <scope>NUCLEOTIDE SEQUENCE [LARGE SCALE GENOMIC DNA]</scope>
    <source>
        <strain evidence="2">W1-2-3</strain>
    </source>
</reference>
<dbReference type="RefSeq" id="WP_222872614.1">
    <property type="nucleotide sequence ID" value="NZ_CP039704.1"/>
</dbReference>
<evidence type="ECO:0008006" key="3">
    <source>
        <dbReference type="Google" id="ProtNLM"/>
    </source>
</evidence>
<dbReference type="EMBL" id="CP039704">
    <property type="protein sequence ID" value="QCI79791.1"/>
    <property type="molecule type" value="Genomic_DNA"/>
</dbReference>
<dbReference type="InterPro" id="IPR041916">
    <property type="entry name" value="Anti_sigma_zinc_sf"/>
</dbReference>
<sequence>MMEWSDAMLMAYVDGELDADTAARLTAVLASRPDLAQQVEALRRVRRMVADAYAPILDEPAPDRLTALLAEPPARTAEVVDLAARRAKPKVPARPLSQRLAPWMAMAAAVVVGVLLSTGERPRLEGDALVALQDGAPVASGPLRTALETTLASDAQTGTVRVGVTFAAAGGYCRSFSAEGGAAISGLACRDGGAWQIALLERSPSREGTELRTASGLTPALAAAIEARATGICLTPPQNARPVTTAGNLKDIR</sequence>
<evidence type="ECO:0000313" key="2">
    <source>
        <dbReference type="Proteomes" id="UP000298714"/>
    </source>
</evidence>
<keyword evidence="2" id="KW-1185">Reference proteome</keyword>
<dbReference type="Gene3D" id="1.10.10.1320">
    <property type="entry name" value="Anti-sigma factor, zinc-finger domain"/>
    <property type="match status" value="1"/>
</dbReference>
<name>A0A4D7C402_9SPHN</name>
<gene>
    <name evidence="1" type="ORF">E6W36_10330</name>
</gene>
<dbReference type="KEGG" id="hgn:E6W36_10330"/>
<dbReference type="Proteomes" id="UP000298714">
    <property type="component" value="Chromosome"/>
</dbReference>
<protein>
    <recommendedName>
        <fullName evidence="3">Anti-sigma factor</fullName>
    </recommendedName>
</protein>
<accession>A0A4D7C402</accession>
<organism evidence="1 2">
    <name type="scientific">Hankyongella ginsenosidimutans</name>
    <dbReference type="NCBI Taxonomy" id="1763828"/>
    <lineage>
        <taxon>Bacteria</taxon>
        <taxon>Pseudomonadati</taxon>
        <taxon>Pseudomonadota</taxon>
        <taxon>Alphaproteobacteria</taxon>
        <taxon>Sphingomonadales</taxon>
        <taxon>Sphingomonadaceae</taxon>
        <taxon>Hankyongella</taxon>
    </lineage>
</organism>
<evidence type="ECO:0000313" key="1">
    <source>
        <dbReference type="EMBL" id="QCI79791.1"/>
    </source>
</evidence>